<evidence type="ECO:0000313" key="1">
    <source>
        <dbReference type="EMBL" id="PKC02475.1"/>
    </source>
</evidence>
<protein>
    <recommendedName>
        <fullName evidence="3">Serine protease</fullName>
    </recommendedName>
</protein>
<dbReference type="VEuPathDB" id="FungiDB:RhiirA1_466791"/>
<accession>A0A2N0P6N0</accession>
<dbReference type="AlphaFoldDB" id="A0A2N0P6N0"/>
<dbReference type="VEuPathDB" id="FungiDB:FUN_022019"/>
<name>A0A2N0P6N0_9GLOM</name>
<reference evidence="1 2" key="2">
    <citation type="submission" date="2017-09" db="EMBL/GenBank/DDBJ databases">
        <title>Extensive intraspecific genome diversity in a model arbuscular mycorrhizal fungus.</title>
        <authorList>
            <person name="Chen E.C."/>
            <person name="Morin E."/>
            <person name="Beaudet D."/>
            <person name="Noel J."/>
            <person name="Ndikumana S."/>
            <person name="Charron P."/>
            <person name="St-Onge C."/>
            <person name="Giorgi J."/>
            <person name="Grigoriev I.V."/>
            <person name="Roux C."/>
            <person name="Martin F.M."/>
            <person name="Corradi N."/>
        </authorList>
    </citation>
    <scope>NUCLEOTIDE SEQUENCE [LARGE SCALE GENOMIC DNA]</scope>
    <source>
        <strain evidence="1 2">A5</strain>
    </source>
</reference>
<dbReference type="EMBL" id="LLXJ01001377">
    <property type="protein sequence ID" value="PKC02475.1"/>
    <property type="molecule type" value="Genomic_DNA"/>
</dbReference>
<gene>
    <name evidence="1" type="ORF">RhiirA5_453770</name>
</gene>
<evidence type="ECO:0008006" key="3">
    <source>
        <dbReference type="Google" id="ProtNLM"/>
    </source>
</evidence>
<sequence>MEGSGQELVNMYQEKIARKDEQLIRGEDNRHWTTESFCKKIFLHLLFRIMSITVAKIDTRSVNMTVEVRSNSLNSSADFDKISKDMEEREYVENKNGNIVPYITKENACEIHQILNDPNVLDMFFGSEEPPYVKQNLYIVVNEMPEIKLQSLGKFMIKYIEWGTFTENLPLNDPPQEALSSKDIEKFNNILDTELGDDFRSKHHNLIAISLYWKIRNELYENVPAIVFYVIRKNILPHNNTLFPENIGGFITDVCEGFYEQTIVERGEIDCCEYKKRVSPGSSIGVNSRVGTLGLFVKDSNQQIYLMTNEHVVSGHNSEYIHQPSDFDYIGRSLDDLASSLETLEELIFEDKQLNDSEKKLTMIESFNPKNVMNEEHGHSASTEDMEELKRLESVISVLKEVIVEEDGNNVKHQDLLRMLEAFNKLLMFRTENKLENEKKKELQVELEKLEALQIMLKLHRLECEFNKTKKEWNEILNTDYEFFKNKLSKKLEFLDSSYQTCIENKKKFESAQQKDTRFALIEKGVRGNYKFGQYKYGVDAAIALVLPDKRGLNPSKLAIRNSSFNVCNIPNIRLSGLKENIEDSASRRIFKVGRTTGLTEGVIKEIPVSVNTGNMMRRQVGIFHDVLMEGDKNKDIWLDRQILVKAKKGTFMNKGDSGCAWFDIDGNVVALGHGSIIIRGMDYGVGSPINVVLKAFHPLELSLVPEILRSDDITGNGY</sequence>
<dbReference type="Proteomes" id="UP000232722">
    <property type="component" value="Unassembled WGS sequence"/>
</dbReference>
<dbReference type="VEuPathDB" id="FungiDB:RhiirFUN_012224"/>
<reference evidence="1 2" key="1">
    <citation type="submission" date="2016-04" db="EMBL/GenBank/DDBJ databases">
        <title>Genome analyses suggest a sexual origin of heterokaryosis in a supposedly ancient asexual fungus.</title>
        <authorList>
            <person name="Ropars J."/>
            <person name="Sedzielewska K."/>
            <person name="Noel J."/>
            <person name="Charron P."/>
            <person name="Farinelli L."/>
            <person name="Marton T."/>
            <person name="Kruger M."/>
            <person name="Pelin A."/>
            <person name="Brachmann A."/>
            <person name="Corradi N."/>
        </authorList>
    </citation>
    <scope>NUCLEOTIDE SEQUENCE [LARGE SCALE GENOMIC DNA]</scope>
    <source>
        <strain evidence="1 2">A5</strain>
    </source>
</reference>
<evidence type="ECO:0000313" key="2">
    <source>
        <dbReference type="Proteomes" id="UP000232722"/>
    </source>
</evidence>
<organism evidence="1 2">
    <name type="scientific">Rhizophagus irregularis</name>
    <dbReference type="NCBI Taxonomy" id="588596"/>
    <lineage>
        <taxon>Eukaryota</taxon>
        <taxon>Fungi</taxon>
        <taxon>Fungi incertae sedis</taxon>
        <taxon>Mucoromycota</taxon>
        <taxon>Glomeromycotina</taxon>
        <taxon>Glomeromycetes</taxon>
        <taxon>Glomerales</taxon>
        <taxon>Glomeraceae</taxon>
        <taxon>Rhizophagus</taxon>
    </lineage>
</organism>
<comment type="caution">
    <text evidence="1">The sequence shown here is derived from an EMBL/GenBank/DDBJ whole genome shotgun (WGS) entry which is preliminary data.</text>
</comment>
<proteinExistence type="predicted"/>